<feature type="transmembrane region" description="Helical" evidence="1">
    <location>
        <begin position="233"/>
        <end position="252"/>
    </location>
</feature>
<proteinExistence type="predicted"/>
<dbReference type="RefSeq" id="WP_062442114.1">
    <property type="nucleotide sequence ID" value="NZ_BMCJ01000002.1"/>
</dbReference>
<dbReference type="Proteomes" id="UP000619534">
    <property type="component" value="Unassembled WGS sequence"/>
</dbReference>
<reference evidence="3" key="1">
    <citation type="journal article" date="2019" name="Int. J. Syst. Evol. Microbiol.">
        <title>The Global Catalogue of Microorganisms (GCM) 10K type strain sequencing project: providing services to taxonomists for standard genome sequencing and annotation.</title>
        <authorList>
            <consortium name="The Broad Institute Genomics Platform"/>
            <consortium name="The Broad Institute Genome Sequencing Center for Infectious Disease"/>
            <person name="Wu L."/>
            <person name="Ma J."/>
        </authorList>
    </citation>
    <scope>NUCLEOTIDE SEQUENCE [LARGE SCALE GENOMIC DNA]</scope>
    <source>
        <strain evidence="3">CCM 7282</strain>
    </source>
</reference>
<evidence type="ECO:0000313" key="3">
    <source>
        <dbReference type="Proteomes" id="UP000619534"/>
    </source>
</evidence>
<feature type="transmembrane region" description="Helical" evidence="1">
    <location>
        <begin position="172"/>
        <end position="194"/>
    </location>
</feature>
<evidence type="ECO:0008006" key="4">
    <source>
        <dbReference type="Google" id="ProtNLM"/>
    </source>
</evidence>
<name>A0ABQ1NVI2_9BACI</name>
<comment type="caution">
    <text evidence="2">The sequence shown here is derived from an EMBL/GenBank/DDBJ whole genome shotgun (WGS) entry which is preliminary data.</text>
</comment>
<keyword evidence="1" id="KW-0472">Membrane</keyword>
<feature type="transmembrane region" description="Helical" evidence="1">
    <location>
        <begin position="114"/>
        <end position="136"/>
    </location>
</feature>
<feature type="transmembrane region" description="Helical" evidence="1">
    <location>
        <begin position="354"/>
        <end position="382"/>
    </location>
</feature>
<protein>
    <recommendedName>
        <fullName evidence="4">O-antigen ligase-like membrane protein</fullName>
    </recommendedName>
</protein>
<evidence type="ECO:0000313" key="2">
    <source>
        <dbReference type="EMBL" id="GGC84927.1"/>
    </source>
</evidence>
<keyword evidence="1" id="KW-0812">Transmembrane</keyword>
<feature type="transmembrane region" description="Helical" evidence="1">
    <location>
        <begin position="12"/>
        <end position="28"/>
    </location>
</feature>
<evidence type="ECO:0000256" key="1">
    <source>
        <dbReference type="SAM" id="Phobius"/>
    </source>
</evidence>
<keyword evidence="3" id="KW-1185">Reference proteome</keyword>
<organism evidence="2 3">
    <name type="scientific">Thalassobacillus devorans</name>
    <dbReference type="NCBI Taxonomy" id="279813"/>
    <lineage>
        <taxon>Bacteria</taxon>
        <taxon>Bacillati</taxon>
        <taxon>Bacillota</taxon>
        <taxon>Bacilli</taxon>
        <taxon>Bacillales</taxon>
        <taxon>Bacillaceae</taxon>
        <taxon>Thalassobacillus</taxon>
    </lineage>
</organism>
<accession>A0ABQ1NVI2</accession>
<feature type="transmembrane region" description="Helical" evidence="1">
    <location>
        <begin position="60"/>
        <end position="79"/>
    </location>
</feature>
<dbReference type="EMBL" id="BMCJ01000002">
    <property type="protein sequence ID" value="GGC84927.1"/>
    <property type="molecule type" value="Genomic_DNA"/>
</dbReference>
<feature type="transmembrane region" description="Helical" evidence="1">
    <location>
        <begin position="34"/>
        <end position="53"/>
    </location>
</feature>
<feature type="transmembrane region" description="Helical" evidence="1">
    <location>
        <begin position="85"/>
        <end position="102"/>
    </location>
</feature>
<sequence>MKSPYVNYKLEKLVMVLPVMLILLQRISIPLYSFQLPMIIPVIYAFVILFFLIDKIKINIYRLLLFIALVFILSLTTVLNGNYVITSYLYLIVIYLPFVFVIQNPKLFNQLISYFQNIMFFVALVGIFQFVLQFYFEFFDPMTKLPAEFHTQGYVSTGEVAYGSGIFRANGVFFLEASFFSQFLAIAIVIEIYYFKRIKRIFIKTIALICTFSGTGLLILLLFSIPFIKELKFNHITKVLIFVVPFFIYFIGTSYGDSLIARIGELTGGSKTNSGYIRFFGPLVLLEEQINKDALIFLKGMGAGLSDDLWHFANNPALVKLLLEYGFFSTLIFSMFFFFVLWQSQGKWVVKSSLLVMYMFLSGALLQPQTVYLNLLFASLFIKKG</sequence>
<feature type="transmembrane region" description="Helical" evidence="1">
    <location>
        <begin position="206"/>
        <end position="227"/>
    </location>
</feature>
<feature type="transmembrane region" description="Helical" evidence="1">
    <location>
        <begin position="322"/>
        <end position="342"/>
    </location>
</feature>
<gene>
    <name evidence="2" type="ORF">GCM10007216_14520</name>
</gene>
<keyword evidence="1" id="KW-1133">Transmembrane helix</keyword>